<gene>
    <name evidence="7" type="ORF">OBBRIDRAFT_781959</name>
</gene>
<feature type="compositionally biased region" description="Acidic residues" evidence="5">
    <location>
        <begin position="326"/>
        <end position="338"/>
    </location>
</feature>
<dbReference type="InterPro" id="IPR007109">
    <property type="entry name" value="Brix"/>
</dbReference>
<dbReference type="GO" id="GO:0000027">
    <property type="term" value="P:ribosomal large subunit assembly"/>
    <property type="evidence" value="ECO:0007669"/>
    <property type="project" value="InterPro"/>
</dbReference>
<evidence type="ECO:0000256" key="1">
    <source>
        <dbReference type="ARBA" id="ARBA00004604"/>
    </source>
</evidence>
<dbReference type="PANTHER" id="PTHR12728">
    <property type="entry name" value="BRIX DOMAIN CONTAINING PROTEIN"/>
    <property type="match status" value="1"/>
</dbReference>
<keyword evidence="3 4" id="KW-0539">Nucleus</keyword>
<dbReference type="OrthoDB" id="407658at2759"/>
<comment type="similarity">
    <text evidence="2 4">Belongs to the RPF2 family.</text>
</comment>
<feature type="domain" description="Brix" evidence="6">
    <location>
        <begin position="28"/>
        <end position="260"/>
    </location>
</feature>
<reference evidence="7 8" key="1">
    <citation type="submission" date="2016-07" db="EMBL/GenBank/DDBJ databases">
        <title>Draft genome of the white-rot fungus Obba rivulosa 3A-2.</title>
        <authorList>
            <consortium name="DOE Joint Genome Institute"/>
            <person name="Miettinen O."/>
            <person name="Riley R."/>
            <person name="Acob R."/>
            <person name="Barry K."/>
            <person name="Cullen D."/>
            <person name="De Vries R."/>
            <person name="Hainaut M."/>
            <person name="Hatakka A."/>
            <person name="Henrissat B."/>
            <person name="Hilden K."/>
            <person name="Kuo R."/>
            <person name="Labutti K."/>
            <person name="Lipzen A."/>
            <person name="Makela M.R."/>
            <person name="Sandor L."/>
            <person name="Spatafora J.W."/>
            <person name="Grigoriev I.V."/>
            <person name="Hibbett D.S."/>
        </authorList>
    </citation>
    <scope>NUCLEOTIDE SEQUENCE [LARGE SCALE GENOMIC DNA]</scope>
    <source>
        <strain evidence="7 8">3A-2</strain>
    </source>
</reference>
<dbReference type="GO" id="GO:0000463">
    <property type="term" value="P:maturation of LSU-rRNA from tricistronic rRNA transcript (SSU-rRNA, 5.8S rRNA, LSU-rRNA)"/>
    <property type="evidence" value="ECO:0007669"/>
    <property type="project" value="TreeGrafter"/>
</dbReference>
<evidence type="ECO:0000256" key="2">
    <source>
        <dbReference type="ARBA" id="ARBA00010782"/>
    </source>
</evidence>
<protein>
    <recommendedName>
        <fullName evidence="4">Ribosome production factor 2 homolog</fullName>
    </recommendedName>
    <alternativeName>
        <fullName evidence="4">Ribosome biogenesis protein RPF2 homolog</fullName>
    </alternativeName>
</protein>
<evidence type="ECO:0000313" key="7">
    <source>
        <dbReference type="EMBL" id="OCH87268.1"/>
    </source>
</evidence>
<feature type="compositionally biased region" description="Basic residues" evidence="5">
    <location>
        <begin position="1"/>
        <end position="16"/>
    </location>
</feature>
<dbReference type="InterPro" id="IPR039770">
    <property type="entry name" value="Rpf2"/>
</dbReference>
<dbReference type="SMART" id="SM00879">
    <property type="entry name" value="Brix"/>
    <property type="match status" value="1"/>
</dbReference>
<dbReference type="EMBL" id="KV722492">
    <property type="protein sequence ID" value="OCH87268.1"/>
    <property type="molecule type" value="Genomic_DNA"/>
</dbReference>
<dbReference type="GO" id="GO:0005730">
    <property type="term" value="C:nucleolus"/>
    <property type="evidence" value="ECO:0007669"/>
    <property type="project" value="UniProtKB-SubCell"/>
</dbReference>
<dbReference type="PANTHER" id="PTHR12728:SF0">
    <property type="entry name" value="RIBOSOME PRODUCTION FACTOR 2 HOMOLOG"/>
    <property type="match status" value="1"/>
</dbReference>
<name>A0A8E2DLV5_9APHY</name>
<evidence type="ECO:0000313" key="8">
    <source>
        <dbReference type="Proteomes" id="UP000250043"/>
    </source>
</evidence>
<sequence>MLRTVKPKNARSKRAMQAREPKEVEDPRTAIFVKGTHTGEKVNVVMKEMMALKRPNAISFAKKNVVRPFDDASSLEFWAQKNDASLFVVGQSTKKRPDGMTFVRMYDNRVLDMCEVGVENWQSMAEFKTPKSTPGNKPLMHFASELFDTHPRFIQLKSMLMDFFNGEVIDSICLSGLEHVISVSLAPTPSSLNSAGAADALGAGTSSDAQSELKSLPKAHVRVYTIRMLASGTRIPRVELTPMGPSLDLALRRHTDADGEMWKQAMRRPKLRKQEVESGLGKKRKNLEVDEMGDLRGRIHVVKQDLGKLQTRKMKGLKGARMDAAAGEESDVSMDDEADSQRRKRRKGD</sequence>
<organism evidence="7 8">
    <name type="scientific">Obba rivulosa</name>
    <dbReference type="NCBI Taxonomy" id="1052685"/>
    <lineage>
        <taxon>Eukaryota</taxon>
        <taxon>Fungi</taxon>
        <taxon>Dikarya</taxon>
        <taxon>Basidiomycota</taxon>
        <taxon>Agaricomycotina</taxon>
        <taxon>Agaricomycetes</taxon>
        <taxon>Polyporales</taxon>
        <taxon>Gelatoporiaceae</taxon>
        <taxon>Obba</taxon>
    </lineage>
</organism>
<dbReference type="AlphaFoldDB" id="A0A8E2DLV5"/>
<dbReference type="GO" id="GO:0019843">
    <property type="term" value="F:rRNA binding"/>
    <property type="evidence" value="ECO:0007669"/>
    <property type="project" value="UniProtKB-UniRule"/>
</dbReference>
<evidence type="ECO:0000256" key="5">
    <source>
        <dbReference type="SAM" id="MobiDB-lite"/>
    </source>
</evidence>
<dbReference type="PROSITE" id="PS50833">
    <property type="entry name" value="BRIX"/>
    <property type="match status" value="1"/>
</dbReference>
<comment type="subcellular location">
    <subcellularLocation>
        <location evidence="1 4">Nucleus</location>
        <location evidence="1 4">Nucleolus</location>
    </subcellularLocation>
</comment>
<proteinExistence type="inferred from homology"/>
<evidence type="ECO:0000256" key="3">
    <source>
        <dbReference type="ARBA" id="ARBA00023242"/>
    </source>
</evidence>
<accession>A0A8E2DLV5</accession>
<dbReference type="Proteomes" id="UP000250043">
    <property type="component" value="Unassembled WGS sequence"/>
</dbReference>
<keyword evidence="8" id="KW-1185">Reference proteome</keyword>
<feature type="region of interest" description="Disordered" evidence="5">
    <location>
        <begin position="314"/>
        <end position="349"/>
    </location>
</feature>
<dbReference type="Pfam" id="PF04427">
    <property type="entry name" value="Brix"/>
    <property type="match status" value="1"/>
</dbReference>
<feature type="region of interest" description="Disordered" evidence="5">
    <location>
        <begin position="1"/>
        <end position="25"/>
    </location>
</feature>
<evidence type="ECO:0000259" key="6">
    <source>
        <dbReference type="PROSITE" id="PS50833"/>
    </source>
</evidence>
<evidence type="ECO:0000256" key="4">
    <source>
        <dbReference type="RuleBase" id="RU367086"/>
    </source>
</evidence>